<feature type="region of interest" description="Disordered" evidence="1">
    <location>
        <begin position="359"/>
        <end position="378"/>
    </location>
</feature>
<evidence type="ECO:0000313" key="3">
    <source>
        <dbReference type="Proteomes" id="UP000758603"/>
    </source>
</evidence>
<comment type="caution">
    <text evidence="2">The sequence shown here is derived from an EMBL/GenBank/DDBJ whole genome shotgun (WGS) entry which is preliminary data.</text>
</comment>
<gene>
    <name evidence="2" type="ORF">BKA67DRAFT_541438</name>
</gene>
<dbReference type="GeneID" id="70129828"/>
<feature type="compositionally biased region" description="Basic residues" evidence="1">
    <location>
        <begin position="178"/>
        <end position="189"/>
    </location>
</feature>
<protein>
    <submittedName>
        <fullName evidence="2">Uncharacterized protein</fullName>
    </submittedName>
</protein>
<name>A0A9P8U9M5_9PEZI</name>
<proteinExistence type="predicted"/>
<keyword evidence="3" id="KW-1185">Reference proteome</keyword>
<accession>A0A9P8U9M5</accession>
<evidence type="ECO:0000256" key="1">
    <source>
        <dbReference type="SAM" id="MobiDB-lite"/>
    </source>
</evidence>
<feature type="region of interest" description="Disordered" evidence="1">
    <location>
        <begin position="170"/>
        <end position="190"/>
    </location>
</feature>
<dbReference type="RefSeq" id="XP_045952988.1">
    <property type="nucleotide sequence ID" value="XM_046100936.1"/>
</dbReference>
<reference evidence="2" key="1">
    <citation type="journal article" date="2021" name="Nat. Commun.">
        <title>Genetic determinants of endophytism in the Arabidopsis root mycobiome.</title>
        <authorList>
            <person name="Mesny F."/>
            <person name="Miyauchi S."/>
            <person name="Thiergart T."/>
            <person name="Pickel B."/>
            <person name="Atanasova L."/>
            <person name="Karlsson M."/>
            <person name="Huettel B."/>
            <person name="Barry K.W."/>
            <person name="Haridas S."/>
            <person name="Chen C."/>
            <person name="Bauer D."/>
            <person name="Andreopoulos W."/>
            <person name="Pangilinan J."/>
            <person name="LaButti K."/>
            <person name="Riley R."/>
            <person name="Lipzen A."/>
            <person name="Clum A."/>
            <person name="Drula E."/>
            <person name="Henrissat B."/>
            <person name="Kohler A."/>
            <person name="Grigoriev I.V."/>
            <person name="Martin F.M."/>
            <person name="Hacquard S."/>
        </authorList>
    </citation>
    <scope>NUCLEOTIDE SEQUENCE</scope>
    <source>
        <strain evidence="2">MPI-SDFR-AT-0073</strain>
    </source>
</reference>
<dbReference type="AlphaFoldDB" id="A0A9P8U9M5"/>
<dbReference type="EMBL" id="JAGPXC010000010">
    <property type="protein sequence ID" value="KAH6646474.1"/>
    <property type="molecule type" value="Genomic_DNA"/>
</dbReference>
<feature type="region of interest" description="Disordered" evidence="1">
    <location>
        <begin position="219"/>
        <end position="280"/>
    </location>
</feature>
<feature type="compositionally biased region" description="Basic and acidic residues" evidence="1">
    <location>
        <begin position="234"/>
        <end position="243"/>
    </location>
</feature>
<feature type="compositionally biased region" description="Basic residues" evidence="1">
    <location>
        <begin position="248"/>
        <end position="262"/>
    </location>
</feature>
<feature type="region of interest" description="Disordered" evidence="1">
    <location>
        <begin position="300"/>
        <end position="346"/>
    </location>
</feature>
<dbReference type="Proteomes" id="UP000758603">
    <property type="component" value="Unassembled WGS sequence"/>
</dbReference>
<dbReference type="OrthoDB" id="4770167at2759"/>
<feature type="compositionally biased region" description="Basic and acidic residues" evidence="1">
    <location>
        <begin position="264"/>
        <end position="280"/>
    </location>
</feature>
<organism evidence="2 3">
    <name type="scientific">Truncatella angustata</name>
    <dbReference type="NCBI Taxonomy" id="152316"/>
    <lineage>
        <taxon>Eukaryota</taxon>
        <taxon>Fungi</taxon>
        <taxon>Dikarya</taxon>
        <taxon>Ascomycota</taxon>
        <taxon>Pezizomycotina</taxon>
        <taxon>Sordariomycetes</taxon>
        <taxon>Xylariomycetidae</taxon>
        <taxon>Amphisphaeriales</taxon>
        <taxon>Sporocadaceae</taxon>
        <taxon>Truncatella</taxon>
    </lineage>
</organism>
<sequence length="472" mass="52223">MALTTGVWITSLFMTIKQTVLFNLTPQRLTLHYVKSSSIISSRPPSDCLELLDYPSQIETSLAFSEQKATANSQMCKVIKAVCMHCERIEKQHSNCETYKKQKSSFRNKLLGTYKGRKDCGSVQRLPLSRPSCDRCSFGSTVLASQRVGNGAHLFYRLLVDESFQKEHHDVVSESSKTGKKLLKSHGHPRHEVISSKNSVWCPEYYYHPNTVAGVSYSRPSAAAPPVAPPRAQENTKRLDGRSPGKSSSHKSSRETRKHSGHGSRSEPHEGYQTKGWEDAHNTWNAPGVLSVSADRTPAFERIGAPSPSQPLQKPVEPRPALKPRGLHRDSSAGSPPPADRPQVPNVKQGLSAAYKRKLPMAGQRHAATSPSGPRPPRPAYEVYLDAQRETERAYALRQYKPIPRAPHIPVHASVHTRELLNQAGTRKIWKRVAGDMGFGFGLHNPGETDSEVSFACGAAREIERGIPGARR</sequence>
<evidence type="ECO:0000313" key="2">
    <source>
        <dbReference type="EMBL" id="KAH6646474.1"/>
    </source>
</evidence>